<proteinExistence type="predicted"/>
<dbReference type="EMBL" id="GBXM01088197">
    <property type="protein sequence ID" value="JAH20380.1"/>
    <property type="molecule type" value="Transcribed_RNA"/>
</dbReference>
<accession>A0A0E9QVW6</accession>
<name>A0A0E9QVW6_ANGAN</name>
<evidence type="ECO:0000313" key="1">
    <source>
        <dbReference type="EMBL" id="JAH20380.1"/>
    </source>
</evidence>
<dbReference type="AlphaFoldDB" id="A0A0E9QVW6"/>
<organism evidence="1">
    <name type="scientific">Anguilla anguilla</name>
    <name type="common">European freshwater eel</name>
    <name type="synonym">Muraena anguilla</name>
    <dbReference type="NCBI Taxonomy" id="7936"/>
    <lineage>
        <taxon>Eukaryota</taxon>
        <taxon>Metazoa</taxon>
        <taxon>Chordata</taxon>
        <taxon>Craniata</taxon>
        <taxon>Vertebrata</taxon>
        <taxon>Euteleostomi</taxon>
        <taxon>Actinopterygii</taxon>
        <taxon>Neopterygii</taxon>
        <taxon>Teleostei</taxon>
        <taxon>Anguilliformes</taxon>
        <taxon>Anguillidae</taxon>
        <taxon>Anguilla</taxon>
    </lineage>
</organism>
<protein>
    <submittedName>
        <fullName evidence="1">Uncharacterized protein</fullName>
    </submittedName>
</protein>
<reference evidence="1" key="2">
    <citation type="journal article" date="2015" name="Fish Shellfish Immunol.">
        <title>Early steps in the European eel (Anguilla anguilla)-Vibrio vulnificus interaction in the gills: Role of the RtxA13 toxin.</title>
        <authorList>
            <person name="Callol A."/>
            <person name="Pajuelo D."/>
            <person name="Ebbesson L."/>
            <person name="Teles M."/>
            <person name="MacKenzie S."/>
            <person name="Amaro C."/>
        </authorList>
    </citation>
    <scope>NUCLEOTIDE SEQUENCE</scope>
</reference>
<reference evidence="1" key="1">
    <citation type="submission" date="2014-11" db="EMBL/GenBank/DDBJ databases">
        <authorList>
            <person name="Amaro Gonzalez C."/>
        </authorList>
    </citation>
    <scope>NUCLEOTIDE SEQUENCE</scope>
</reference>
<sequence>MVMAVSSSITYKYLLEIPVKTTWDSISLKLCF</sequence>